<keyword evidence="5 12" id="KW-0812">Transmembrane</keyword>
<evidence type="ECO:0000313" key="15">
    <source>
        <dbReference type="Proteomes" id="UP000547209"/>
    </source>
</evidence>
<dbReference type="Proteomes" id="UP000547209">
    <property type="component" value="Unassembled WGS sequence"/>
</dbReference>
<evidence type="ECO:0000256" key="2">
    <source>
        <dbReference type="ARBA" id="ARBA00004141"/>
    </source>
</evidence>
<comment type="cofactor">
    <cofactor evidence="1">
        <name>Zn(2+)</name>
        <dbReference type="ChEBI" id="CHEBI:29105"/>
    </cofactor>
</comment>
<evidence type="ECO:0000259" key="13">
    <source>
        <dbReference type="Pfam" id="PF02163"/>
    </source>
</evidence>
<protein>
    <submittedName>
        <fullName evidence="14">Site-2 protease family protein</fullName>
    </submittedName>
</protein>
<keyword evidence="15" id="KW-1185">Reference proteome</keyword>
<dbReference type="InterPro" id="IPR008915">
    <property type="entry name" value="Peptidase_M50"/>
</dbReference>
<reference evidence="14 15" key="1">
    <citation type="submission" date="2020-08" db="EMBL/GenBank/DDBJ databases">
        <title>Cohnella phylogeny.</title>
        <authorList>
            <person name="Dunlap C."/>
        </authorList>
    </citation>
    <scope>NUCLEOTIDE SEQUENCE [LARGE SCALE GENOMIC DNA]</scope>
    <source>
        <strain evidence="14 15">DSM 28246</strain>
    </source>
</reference>
<gene>
    <name evidence="14" type="ORF">H7C19_03260</name>
</gene>
<dbReference type="Pfam" id="PF02163">
    <property type="entry name" value="Peptidase_M50"/>
    <property type="match status" value="2"/>
</dbReference>
<keyword evidence="9 12" id="KW-1133">Transmembrane helix</keyword>
<feature type="transmembrane region" description="Helical" evidence="12">
    <location>
        <begin position="308"/>
        <end position="326"/>
    </location>
</feature>
<keyword evidence="4 14" id="KW-0645">Protease</keyword>
<dbReference type="PANTHER" id="PTHR39188:SF3">
    <property type="entry name" value="STAGE IV SPORULATION PROTEIN FB"/>
    <property type="match status" value="1"/>
</dbReference>
<dbReference type="EMBL" id="JACJVP010000004">
    <property type="protein sequence ID" value="MBB6669700.1"/>
    <property type="molecule type" value="Genomic_DNA"/>
</dbReference>
<evidence type="ECO:0000256" key="6">
    <source>
        <dbReference type="ARBA" id="ARBA00022723"/>
    </source>
</evidence>
<evidence type="ECO:0000256" key="5">
    <source>
        <dbReference type="ARBA" id="ARBA00022692"/>
    </source>
</evidence>
<feature type="domain" description="Peptidase M50" evidence="13">
    <location>
        <begin position="41"/>
        <end position="114"/>
    </location>
</feature>
<evidence type="ECO:0000313" key="14">
    <source>
        <dbReference type="EMBL" id="MBB6669700.1"/>
    </source>
</evidence>
<keyword evidence="7" id="KW-0378">Hydrolase</keyword>
<keyword evidence="6" id="KW-0479">Metal-binding</keyword>
<comment type="caution">
    <text evidence="14">The sequence shown here is derived from an EMBL/GenBank/DDBJ whole genome shotgun (WGS) entry which is preliminary data.</text>
</comment>
<organism evidence="14 15">
    <name type="scientific">Cohnella nanjingensis</name>
    <dbReference type="NCBI Taxonomy" id="1387779"/>
    <lineage>
        <taxon>Bacteria</taxon>
        <taxon>Bacillati</taxon>
        <taxon>Bacillota</taxon>
        <taxon>Bacilli</taxon>
        <taxon>Bacillales</taxon>
        <taxon>Paenibacillaceae</taxon>
        <taxon>Cohnella</taxon>
    </lineage>
</organism>
<dbReference type="AlphaFoldDB" id="A0A7X0VD82"/>
<dbReference type="GO" id="GO:0016020">
    <property type="term" value="C:membrane"/>
    <property type="evidence" value="ECO:0007669"/>
    <property type="project" value="UniProtKB-SubCell"/>
</dbReference>
<comment type="similarity">
    <text evidence="3">Belongs to the peptidase M50B family.</text>
</comment>
<evidence type="ECO:0000256" key="3">
    <source>
        <dbReference type="ARBA" id="ARBA00007931"/>
    </source>
</evidence>
<keyword evidence="11 12" id="KW-0472">Membrane</keyword>
<feature type="transmembrane region" description="Helical" evidence="12">
    <location>
        <begin position="65"/>
        <end position="83"/>
    </location>
</feature>
<dbReference type="GO" id="GO:0006508">
    <property type="term" value="P:proteolysis"/>
    <property type="evidence" value="ECO:0007669"/>
    <property type="project" value="UniProtKB-KW"/>
</dbReference>
<evidence type="ECO:0000256" key="8">
    <source>
        <dbReference type="ARBA" id="ARBA00022833"/>
    </source>
</evidence>
<feature type="transmembrane region" description="Helical" evidence="12">
    <location>
        <begin position="121"/>
        <end position="143"/>
    </location>
</feature>
<sequence>MLLFLVSKGKAALLLLLKFGKPLISMAVSVGAYALLYPWTFAIGLVALIFVHELGHVWAARRKGLPISAPFFIPFFGAMVLMKRNPKDAATEADIALGGPLLGSLGALFCYGIGEWTGSEIWHILAYVGFFINLLNLLPIHPLDGGRIAAALSRWLWVAGAVLGPLVIWYTKSFLFLLIWVWFLWQAYRKFKHKDKEGPPHMAEGVYQATADPNLPDWYYKGSQHLRELPYTVYCRLDGQHVVEFWWEAMSFKGELPIDQACIIKRVYAYQVEGPDADQKVTLKVRVEAVVYEPENYYEVPKRAKWRIGLLYGGLALGLLTMMWIIQEAGWTQTPR</sequence>
<evidence type="ECO:0000256" key="9">
    <source>
        <dbReference type="ARBA" id="ARBA00022989"/>
    </source>
</evidence>
<accession>A0A7X0VD82</accession>
<comment type="subcellular location">
    <subcellularLocation>
        <location evidence="2">Membrane</location>
        <topology evidence="2">Multi-pass membrane protein</topology>
    </subcellularLocation>
</comment>
<dbReference type="RefSeq" id="WP_185141265.1">
    <property type="nucleotide sequence ID" value="NZ_JACJVP010000004.1"/>
</dbReference>
<evidence type="ECO:0000256" key="4">
    <source>
        <dbReference type="ARBA" id="ARBA00022670"/>
    </source>
</evidence>
<keyword evidence="10" id="KW-0482">Metalloprotease</keyword>
<dbReference type="GO" id="GO:0046872">
    <property type="term" value="F:metal ion binding"/>
    <property type="evidence" value="ECO:0007669"/>
    <property type="project" value="UniProtKB-KW"/>
</dbReference>
<proteinExistence type="inferred from homology"/>
<evidence type="ECO:0000256" key="1">
    <source>
        <dbReference type="ARBA" id="ARBA00001947"/>
    </source>
</evidence>
<evidence type="ECO:0000256" key="11">
    <source>
        <dbReference type="ARBA" id="ARBA00023136"/>
    </source>
</evidence>
<evidence type="ECO:0000256" key="12">
    <source>
        <dbReference type="SAM" id="Phobius"/>
    </source>
</evidence>
<feature type="domain" description="Peptidase M50" evidence="13">
    <location>
        <begin position="119"/>
        <end position="154"/>
    </location>
</feature>
<feature type="transmembrane region" description="Helical" evidence="12">
    <location>
        <begin position="155"/>
        <end position="185"/>
    </location>
</feature>
<name>A0A7X0VD82_9BACL</name>
<feature type="transmembrane region" description="Helical" evidence="12">
    <location>
        <begin position="37"/>
        <end position="58"/>
    </location>
</feature>
<feature type="transmembrane region" description="Helical" evidence="12">
    <location>
        <begin position="95"/>
        <end position="114"/>
    </location>
</feature>
<keyword evidence="8" id="KW-0862">Zinc</keyword>
<evidence type="ECO:0000256" key="7">
    <source>
        <dbReference type="ARBA" id="ARBA00022801"/>
    </source>
</evidence>
<dbReference type="GO" id="GO:0008237">
    <property type="term" value="F:metallopeptidase activity"/>
    <property type="evidence" value="ECO:0007669"/>
    <property type="project" value="UniProtKB-KW"/>
</dbReference>
<dbReference type="CDD" id="cd06160">
    <property type="entry name" value="S2P-M50_like_2"/>
    <property type="match status" value="1"/>
</dbReference>
<dbReference type="PANTHER" id="PTHR39188">
    <property type="entry name" value="MEMBRANE-ASSOCIATED ZINC METALLOPROTEASE M50B"/>
    <property type="match status" value="1"/>
</dbReference>
<evidence type="ECO:0000256" key="10">
    <source>
        <dbReference type="ARBA" id="ARBA00023049"/>
    </source>
</evidence>